<proteinExistence type="inferred from homology"/>
<dbReference type="InterPro" id="IPR029058">
    <property type="entry name" value="AB_hydrolase_fold"/>
</dbReference>
<keyword evidence="8" id="KW-0378">Hydrolase</keyword>
<evidence type="ECO:0000256" key="1">
    <source>
        <dbReference type="ARBA" id="ARBA00000721"/>
    </source>
</evidence>
<comment type="caution">
    <text evidence="12">The sequence shown here is derived from an EMBL/GenBank/DDBJ whole genome shotgun (WGS) entry which is preliminary data.</text>
</comment>
<evidence type="ECO:0000259" key="11">
    <source>
        <dbReference type="Pfam" id="PF19283"/>
    </source>
</evidence>
<evidence type="ECO:0000256" key="4">
    <source>
        <dbReference type="ARBA" id="ARBA00011881"/>
    </source>
</evidence>
<organism evidence="12 13">
    <name type="scientific">Lonchura striata</name>
    <name type="common">white-rumped munia</name>
    <dbReference type="NCBI Taxonomy" id="40157"/>
    <lineage>
        <taxon>Eukaryota</taxon>
        <taxon>Metazoa</taxon>
        <taxon>Chordata</taxon>
        <taxon>Craniata</taxon>
        <taxon>Vertebrata</taxon>
        <taxon>Euteleostomi</taxon>
        <taxon>Archelosauria</taxon>
        <taxon>Archosauria</taxon>
        <taxon>Dinosauria</taxon>
        <taxon>Saurischia</taxon>
        <taxon>Theropoda</taxon>
        <taxon>Coelurosauria</taxon>
        <taxon>Aves</taxon>
        <taxon>Neognathae</taxon>
        <taxon>Neoaves</taxon>
        <taxon>Telluraves</taxon>
        <taxon>Australaves</taxon>
        <taxon>Passeriformes</taxon>
        <taxon>Passeroidea</taxon>
        <taxon>Estrildidae</taxon>
        <taxon>Estrildinae</taxon>
        <taxon>Lonchura</taxon>
    </lineage>
</organism>
<dbReference type="InterPro" id="IPR011042">
    <property type="entry name" value="6-blade_b-propeller_TolB-like"/>
</dbReference>
<dbReference type="SUPFAM" id="SSF82171">
    <property type="entry name" value="DPP6 N-terminal domain-like"/>
    <property type="match status" value="1"/>
</dbReference>
<feature type="domain" description="Peptidase S9 prolyl oligopeptidase catalytic" evidence="10">
    <location>
        <begin position="554"/>
        <end position="751"/>
    </location>
</feature>
<gene>
    <name evidence="12" type="primary">APEH_0</name>
    <name evidence="12" type="ORF">RLOC_00013178</name>
</gene>
<evidence type="ECO:0000313" key="12">
    <source>
        <dbReference type="EMBL" id="OWK56002.1"/>
    </source>
</evidence>
<reference evidence="12 13" key="1">
    <citation type="submission" date="2017-05" db="EMBL/GenBank/DDBJ databases">
        <title>Genome of assembly of the Bengalese finch, Lonchura striata domestica.</title>
        <authorList>
            <person name="Colquitt B.M."/>
            <person name="Brainard M.S."/>
        </authorList>
    </citation>
    <scope>NUCLEOTIDE SEQUENCE [LARGE SCALE GENOMIC DNA]</scope>
    <source>
        <strain evidence="12">White83orange57</strain>
    </source>
</reference>
<evidence type="ECO:0000313" key="13">
    <source>
        <dbReference type="Proteomes" id="UP000197619"/>
    </source>
</evidence>
<comment type="subunit">
    <text evidence="4">Homotetramer.</text>
</comment>
<dbReference type="EMBL" id="MUZQ01000178">
    <property type="protein sequence ID" value="OWK56002.1"/>
    <property type="molecule type" value="Genomic_DNA"/>
</dbReference>
<feature type="region of interest" description="Disordered" evidence="9">
    <location>
        <begin position="192"/>
        <end position="217"/>
    </location>
</feature>
<dbReference type="EC" id="3.4.19.1" evidence="5"/>
<dbReference type="Pfam" id="PF00326">
    <property type="entry name" value="Peptidase_S9"/>
    <property type="match status" value="1"/>
</dbReference>
<dbReference type="InterPro" id="IPR001375">
    <property type="entry name" value="Peptidase_S9_cat"/>
</dbReference>
<dbReference type="Gene3D" id="2.120.10.30">
    <property type="entry name" value="TolB, C-terminal domain"/>
    <property type="match status" value="1"/>
</dbReference>
<evidence type="ECO:0000256" key="7">
    <source>
        <dbReference type="ARBA" id="ARBA00022490"/>
    </source>
</evidence>
<dbReference type="Proteomes" id="UP000197619">
    <property type="component" value="Unassembled WGS sequence"/>
</dbReference>
<dbReference type="FunFam" id="2.120.10.30:FF:000189">
    <property type="entry name" value="Acylaminoacyl-peptide hydrolase"/>
    <property type="match status" value="1"/>
</dbReference>
<dbReference type="GO" id="GO:0006508">
    <property type="term" value="P:proteolysis"/>
    <property type="evidence" value="ECO:0007669"/>
    <property type="project" value="InterPro"/>
</dbReference>
<evidence type="ECO:0000256" key="2">
    <source>
        <dbReference type="ARBA" id="ARBA00004496"/>
    </source>
</evidence>
<dbReference type="GO" id="GO:0004252">
    <property type="term" value="F:serine-type endopeptidase activity"/>
    <property type="evidence" value="ECO:0007669"/>
    <property type="project" value="TreeGrafter"/>
</dbReference>
<dbReference type="PANTHER" id="PTHR42776">
    <property type="entry name" value="SERINE PEPTIDASE S9 FAMILY MEMBER"/>
    <property type="match status" value="1"/>
</dbReference>
<evidence type="ECO:0000256" key="8">
    <source>
        <dbReference type="ARBA" id="ARBA00022801"/>
    </source>
</evidence>
<evidence type="ECO:0000259" key="10">
    <source>
        <dbReference type="Pfam" id="PF00326"/>
    </source>
</evidence>
<comment type="subcellular location">
    <subcellularLocation>
        <location evidence="2">Cytoplasm</location>
    </subcellularLocation>
</comment>
<keyword evidence="13" id="KW-1185">Reference proteome</keyword>
<sequence length="763" mass="82551">MATGTEKGVEAARGPAARYRELSRFPSVTRAALRAAPGGQTFLLYTECSRPDLARRRLLRFGRHYSLRRTAGREGLAVSRTALSAEIHSQYGTGGLRGGTLRLLLSRDSPAGQRRAALTRCPRQGHELLEVWDSAGCSHSVDLTALGKHGDVYTEGPFACLAWSHSETRLLYVAEKSRPKGQPPCPWDVPGAAWPAAEDEDEESCMPGDTGHGADGSVPQGKRFVYHEDWGEALSTRSVPVLCVLDLEGLSLSVLQGVPEHLSPGQALWSPDDRGVVFVGWWHKPFRLGLNACSNRRSGIFHLDLASGCCELLSAENGSVCSPRLSPDGQRLLYLEGAVGGPHRQCLRLRMLTWQTRQTVTVLDVVQEPTEAFTGLYAEVLPPQCWAADSRRAVLGTPQRSRTDLLLVDTEACTVTNLTAGTWYQPPMVLCTAPVSSIACTQVVAVLPPTGQELPLVWVPVEDTPTVPGVTWKTLTIQPPCSGQGPTAQDTQAFEALLLSPSDGTPPHPLVVCPHGECGDSGDTLAVLVAPQVMPMLAPGGPHAVFDARWRPSMAALCQLGFAVLLVNYRGSLGFGQASISSLLSRVGEQDVADTQLAVEQALHREPLDPHRLALLAGSHGAFIALHLLTREPKRYQACALRSPVSNLPALLGTSDIPDWRYTSLGLPYSFERVPRAEDVATMLLRSPIAQAAQDRRVSPTQALELYRVLRAKGVPTRLLWYPEGGHALAGVETEADVFKNCAHWLLQHLGQPRQDGTGQHSP</sequence>
<name>A0A218URM3_9PASE</name>
<dbReference type="Gene3D" id="3.40.50.1820">
    <property type="entry name" value="alpha/beta hydrolase"/>
    <property type="match status" value="1"/>
</dbReference>
<dbReference type="GO" id="GO:0008242">
    <property type="term" value="F:omega peptidase activity"/>
    <property type="evidence" value="ECO:0007669"/>
    <property type="project" value="UniProtKB-EC"/>
</dbReference>
<evidence type="ECO:0000256" key="6">
    <source>
        <dbReference type="ARBA" id="ARBA00018421"/>
    </source>
</evidence>
<evidence type="ECO:0000256" key="9">
    <source>
        <dbReference type="SAM" id="MobiDB-lite"/>
    </source>
</evidence>
<dbReference type="PANTHER" id="PTHR42776:SF4">
    <property type="entry name" value="ACYLAMINO-ACID-RELEASING ENZYME"/>
    <property type="match status" value="1"/>
</dbReference>
<keyword evidence="7" id="KW-0963">Cytoplasm</keyword>
<dbReference type="AlphaFoldDB" id="A0A218URM3"/>
<comment type="catalytic activity">
    <reaction evidence="1">
        <text>Cleavage of an N-acetyl or N-formyl amino acid from the N-terminus of a polypeptide.</text>
        <dbReference type="EC" id="3.4.19.1"/>
    </reaction>
</comment>
<evidence type="ECO:0000256" key="3">
    <source>
        <dbReference type="ARBA" id="ARBA00010040"/>
    </source>
</evidence>
<comment type="similarity">
    <text evidence="3">Belongs to the peptidase S9C family.</text>
</comment>
<accession>A0A218URM3</accession>
<dbReference type="Pfam" id="PF19283">
    <property type="entry name" value="APEH_N"/>
    <property type="match status" value="1"/>
</dbReference>
<evidence type="ECO:0000256" key="5">
    <source>
        <dbReference type="ARBA" id="ARBA00012917"/>
    </source>
</evidence>
<dbReference type="InterPro" id="IPR045550">
    <property type="entry name" value="AARE_N"/>
</dbReference>
<dbReference type="SUPFAM" id="SSF53474">
    <property type="entry name" value="alpha/beta-Hydrolases"/>
    <property type="match status" value="1"/>
</dbReference>
<protein>
    <recommendedName>
        <fullName evidence="6">Acylamino-acid-releasing enzyme</fullName>
        <ecNumber evidence="5">3.4.19.1</ecNumber>
    </recommendedName>
</protein>
<dbReference type="GO" id="GO:0005737">
    <property type="term" value="C:cytoplasm"/>
    <property type="evidence" value="ECO:0007669"/>
    <property type="project" value="UniProtKB-SubCell"/>
</dbReference>
<feature type="domain" description="Acylamino-acid-releasing enzyme N-terminal" evidence="11">
    <location>
        <begin position="108"/>
        <end position="420"/>
    </location>
</feature>